<dbReference type="Proteomes" id="UP000822688">
    <property type="component" value="Chromosome 7"/>
</dbReference>
<dbReference type="AlphaFoldDB" id="A0A8T0HB07"/>
<dbReference type="EMBL" id="CM026428">
    <property type="protein sequence ID" value="KAG0567359.1"/>
    <property type="molecule type" value="Genomic_DNA"/>
</dbReference>
<protein>
    <submittedName>
        <fullName evidence="2">Uncharacterized protein</fullName>
    </submittedName>
</protein>
<evidence type="ECO:0000313" key="2">
    <source>
        <dbReference type="EMBL" id="KAG0567359.1"/>
    </source>
</evidence>
<evidence type="ECO:0000256" key="1">
    <source>
        <dbReference type="SAM" id="SignalP"/>
    </source>
</evidence>
<sequence>MVLVLCVFFSSYYIGIEVARQSQECPGLYPPEHQPVITPEYYTKSERVTTYIVVHLPQDIPARFAAM</sequence>
<comment type="caution">
    <text evidence="2">The sequence shown here is derived from an EMBL/GenBank/DDBJ whole genome shotgun (WGS) entry which is preliminary data.</text>
</comment>
<evidence type="ECO:0000313" key="3">
    <source>
        <dbReference type="Proteomes" id="UP000822688"/>
    </source>
</evidence>
<reference evidence="2" key="1">
    <citation type="submission" date="2020-06" db="EMBL/GenBank/DDBJ databases">
        <title>WGS assembly of Ceratodon purpureus strain R40.</title>
        <authorList>
            <person name="Carey S.B."/>
            <person name="Jenkins J."/>
            <person name="Shu S."/>
            <person name="Lovell J.T."/>
            <person name="Sreedasyam A."/>
            <person name="Maumus F."/>
            <person name="Tiley G.P."/>
            <person name="Fernandez-Pozo N."/>
            <person name="Barry K."/>
            <person name="Chen C."/>
            <person name="Wang M."/>
            <person name="Lipzen A."/>
            <person name="Daum C."/>
            <person name="Saski C.A."/>
            <person name="Payton A.C."/>
            <person name="Mcbreen J.C."/>
            <person name="Conrad R.E."/>
            <person name="Kollar L.M."/>
            <person name="Olsson S."/>
            <person name="Huttunen S."/>
            <person name="Landis J.B."/>
            <person name="Wickett N.J."/>
            <person name="Johnson M.G."/>
            <person name="Rensing S.A."/>
            <person name="Grimwood J."/>
            <person name="Schmutz J."/>
            <person name="Mcdaniel S.F."/>
        </authorList>
    </citation>
    <scope>NUCLEOTIDE SEQUENCE</scope>
    <source>
        <strain evidence="2">R40</strain>
    </source>
</reference>
<keyword evidence="3" id="KW-1185">Reference proteome</keyword>
<proteinExistence type="predicted"/>
<gene>
    <name evidence="2" type="ORF">KC19_7G129200</name>
</gene>
<name>A0A8T0HB07_CERPU</name>
<feature type="chain" id="PRO_5035831262" evidence="1">
    <location>
        <begin position="20"/>
        <end position="67"/>
    </location>
</feature>
<accession>A0A8T0HB07</accession>
<feature type="signal peptide" evidence="1">
    <location>
        <begin position="1"/>
        <end position="19"/>
    </location>
</feature>
<keyword evidence="1" id="KW-0732">Signal</keyword>
<organism evidence="2 3">
    <name type="scientific">Ceratodon purpureus</name>
    <name type="common">Fire moss</name>
    <name type="synonym">Dicranum purpureum</name>
    <dbReference type="NCBI Taxonomy" id="3225"/>
    <lineage>
        <taxon>Eukaryota</taxon>
        <taxon>Viridiplantae</taxon>
        <taxon>Streptophyta</taxon>
        <taxon>Embryophyta</taxon>
        <taxon>Bryophyta</taxon>
        <taxon>Bryophytina</taxon>
        <taxon>Bryopsida</taxon>
        <taxon>Dicranidae</taxon>
        <taxon>Pseudoditrichales</taxon>
        <taxon>Ditrichaceae</taxon>
        <taxon>Ceratodon</taxon>
    </lineage>
</organism>